<sequence length="312" mass="33237">MLDIVVSEFMDEAALDGLRSEFEVHYDPTLADRPRELELLVSAARALIVRNRTRVQGPLLAAARRLEVVGRLGVGLDNIDLDACRARGIEVLPATGANAVAVAEYVIAAALVLLRGVFAATDAMLEGQWPRERLVGREAARRRMGFVGFGSTARQVASRAAALGMRIAAYDPHLPATDPVWQGVERHETLEGLLAAADVLSLHVPLTAETRGLIDATALSAMRPGAVLINTSRGGILDEAALVEALRAGRLAGAALDVFATEPLDRDTALLFDAAPNLILTPHIAGVTVESNERVSAMTAANVRKALKRKRA</sequence>
<dbReference type="CDD" id="cd12173">
    <property type="entry name" value="PGDH_4"/>
    <property type="match status" value="1"/>
</dbReference>
<dbReference type="InterPro" id="IPR029753">
    <property type="entry name" value="D-isomer_DH_CS"/>
</dbReference>
<dbReference type="Proteomes" id="UP001375743">
    <property type="component" value="Unassembled WGS sequence"/>
</dbReference>
<name>A0ABU8XM62_9PROT</name>
<comment type="caution">
    <text evidence="5">The sequence shown here is derived from an EMBL/GenBank/DDBJ whole genome shotgun (WGS) entry which is preliminary data.</text>
</comment>
<feature type="domain" description="D-isomer specific 2-hydroxyacid dehydrogenase NAD-binding" evidence="4">
    <location>
        <begin position="108"/>
        <end position="285"/>
    </location>
</feature>
<dbReference type="InterPro" id="IPR036291">
    <property type="entry name" value="NAD(P)-bd_dom_sf"/>
</dbReference>
<organism evidence="5 6">
    <name type="scientific">Benzoatithermus flavus</name>
    <dbReference type="NCBI Taxonomy" id="3108223"/>
    <lineage>
        <taxon>Bacteria</taxon>
        <taxon>Pseudomonadati</taxon>
        <taxon>Pseudomonadota</taxon>
        <taxon>Alphaproteobacteria</taxon>
        <taxon>Geminicoccales</taxon>
        <taxon>Geminicoccaceae</taxon>
        <taxon>Benzoatithermus</taxon>
    </lineage>
</organism>
<dbReference type="InterPro" id="IPR006140">
    <property type="entry name" value="D-isomer_DH_NAD-bd"/>
</dbReference>
<evidence type="ECO:0000313" key="6">
    <source>
        <dbReference type="Proteomes" id="UP001375743"/>
    </source>
</evidence>
<dbReference type="EMBL" id="JBBLZC010000001">
    <property type="protein sequence ID" value="MEK0081976.1"/>
    <property type="molecule type" value="Genomic_DNA"/>
</dbReference>
<evidence type="ECO:0000256" key="1">
    <source>
        <dbReference type="ARBA" id="ARBA00023002"/>
    </source>
</evidence>
<keyword evidence="6" id="KW-1185">Reference proteome</keyword>
<gene>
    <name evidence="5" type="ORF">U1T56_02340</name>
</gene>
<dbReference type="SUPFAM" id="SSF51735">
    <property type="entry name" value="NAD(P)-binding Rossmann-fold domains"/>
    <property type="match status" value="1"/>
</dbReference>
<comment type="similarity">
    <text evidence="2">Belongs to the D-isomer specific 2-hydroxyacid dehydrogenase family.</text>
</comment>
<evidence type="ECO:0000256" key="2">
    <source>
        <dbReference type="RuleBase" id="RU003719"/>
    </source>
</evidence>
<proteinExistence type="inferred from homology"/>
<evidence type="ECO:0000313" key="5">
    <source>
        <dbReference type="EMBL" id="MEK0081976.1"/>
    </source>
</evidence>
<dbReference type="Pfam" id="PF02826">
    <property type="entry name" value="2-Hacid_dh_C"/>
    <property type="match status" value="1"/>
</dbReference>
<dbReference type="Pfam" id="PF00389">
    <property type="entry name" value="2-Hacid_dh"/>
    <property type="match status" value="1"/>
</dbReference>
<dbReference type="PROSITE" id="PS00670">
    <property type="entry name" value="D_2_HYDROXYACID_DH_2"/>
    <property type="match status" value="1"/>
</dbReference>
<reference evidence="5 6" key="1">
    <citation type="submission" date="2024-01" db="EMBL/GenBank/DDBJ databases">
        <title>Multi-omics insights into the function and evolution of sodium benzoate biodegradation pathways in Benzoatithermus flavus gen. nov., sp. nov. from hot spring.</title>
        <authorList>
            <person name="Hu C.-J."/>
            <person name="Li W.-J."/>
        </authorList>
    </citation>
    <scope>NUCLEOTIDE SEQUENCE [LARGE SCALE GENOMIC DNA]</scope>
    <source>
        <strain evidence="5 6">SYSU G07066</strain>
    </source>
</reference>
<protein>
    <submittedName>
        <fullName evidence="5">Hydroxyacid dehydrogenase</fullName>
    </submittedName>
</protein>
<dbReference type="InterPro" id="IPR006139">
    <property type="entry name" value="D-isomer_2_OHA_DH_cat_dom"/>
</dbReference>
<dbReference type="Gene3D" id="3.40.50.720">
    <property type="entry name" value="NAD(P)-binding Rossmann-like Domain"/>
    <property type="match status" value="2"/>
</dbReference>
<dbReference type="PANTHER" id="PTHR42938">
    <property type="entry name" value="FORMATE DEHYDROGENASE 1"/>
    <property type="match status" value="1"/>
</dbReference>
<feature type="domain" description="D-isomer specific 2-hydroxyacid dehydrogenase catalytic" evidence="3">
    <location>
        <begin position="6"/>
        <end position="311"/>
    </location>
</feature>
<evidence type="ECO:0000259" key="4">
    <source>
        <dbReference type="Pfam" id="PF02826"/>
    </source>
</evidence>
<dbReference type="PROSITE" id="PS00671">
    <property type="entry name" value="D_2_HYDROXYACID_DH_3"/>
    <property type="match status" value="1"/>
</dbReference>
<accession>A0ABU8XM62</accession>
<dbReference type="RefSeq" id="WP_418157816.1">
    <property type="nucleotide sequence ID" value="NZ_JBBLZC010000001.1"/>
</dbReference>
<evidence type="ECO:0000259" key="3">
    <source>
        <dbReference type="Pfam" id="PF00389"/>
    </source>
</evidence>
<dbReference type="SUPFAM" id="SSF52283">
    <property type="entry name" value="Formate/glycerate dehydrogenase catalytic domain-like"/>
    <property type="match status" value="1"/>
</dbReference>
<keyword evidence="1 2" id="KW-0560">Oxidoreductase</keyword>
<dbReference type="PANTHER" id="PTHR42938:SF9">
    <property type="entry name" value="FORMATE DEHYDROGENASE 1"/>
    <property type="match status" value="1"/>
</dbReference>